<accession>A0ABV9G0I8</accession>
<dbReference type="SUPFAM" id="SSF56219">
    <property type="entry name" value="DNase I-like"/>
    <property type="match status" value="1"/>
</dbReference>
<keyword evidence="4" id="KW-0255">Endonuclease</keyword>
<protein>
    <submittedName>
        <fullName evidence="4">Endonuclease/exonuclease/phosphatase family protein</fullName>
    </submittedName>
</protein>
<keyword evidence="5" id="KW-1185">Reference proteome</keyword>
<dbReference type="InterPro" id="IPR005135">
    <property type="entry name" value="Endo/exonuclease/phosphatase"/>
</dbReference>
<feature type="transmembrane region" description="Helical" evidence="2">
    <location>
        <begin position="26"/>
        <end position="46"/>
    </location>
</feature>
<dbReference type="RefSeq" id="WP_381191280.1">
    <property type="nucleotide sequence ID" value="NZ_JBHSFE010000004.1"/>
</dbReference>
<keyword evidence="2" id="KW-1133">Transmembrane helix</keyword>
<keyword evidence="4" id="KW-0378">Hydrolase</keyword>
<evidence type="ECO:0000313" key="4">
    <source>
        <dbReference type="EMBL" id="MFC4606773.1"/>
    </source>
</evidence>
<evidence type="ECO:0000313" key="5">
    <source>
        <dbReference type="Proteomes" id="UP001595993"/>
    </source>
</evidence>
<keyword evidence="4" id="KW-0540">Nuclease</keyword>
<dbReference type="Proteomes" id="UP001595993">
    <property type="component" value="Unassembled WGS sequence"/>
</dbReference>
<reference evidence="5" key="1">
    <citation type="journal article" date="2019" name="Int. J. Syst. Evol. Microbiol.">
        <title>The Global Catalogue of Microorganisms (GCM) 10K type strain sequencing project: providing services to taxonomists for standard genome sequencing and annotation.</title>
        <authorList>
            <consortium name="The Broad Institute Genomics Platform"/>
            <consortium name="The Broad Institute Genome Sequencing Center for Infectious Disease"/>
            <person name="Wu L."/>
            <person name="Ma J."/>
        </authorList>
    </citation>
    <scope>NUCLEOTIDE SEQUENCE [LARGE SCALE GENOMIC DNA]</scope>
    <source>
        <strain evidence="5">CGMCC 4.7139</strain>
    </source>
</reference>
<evidence type="ECO:0000256" key="2">
    <source>
        <dbReference type="SAM" id="Phobius"/>
    </source>
</evidence>
<name>A0ABV9G0I8_9ACTN</name>
<dbReference type="EMBL" id="JBHSFE010000004">
    <property type="protein sequence ID" value="MFC4606773.1"/>
    <property type="molecule type" value="Genomic_DNA"/>
</dbReference>
<feature type="domain" description="Endonuclease/exonuclease/phosphatase" evidence="3">
    <location>
        <begin position="121"/>
        <end position="326"/>
    </location>
</feature>
<organism evidence="4 5">
    <name type="scientific">Streptomyces maoxianensis</name>
    <dbReference type="NCBI Taxonomy" id="1459942"/>
    <lineage>
        <taxon>Bacteria</taxon>
        <taxon>Bacillati</taxon>
        <taxon>Actinomycetota</taxon>
        <taxon>Actinomycetes</taxon>
        <taxon>Kitasatosporales</taxon>
        <taxon>Streptomycetaceae</taxon>
        <taxon>Streptomyces</taxon>
    </lineage>
</organism>
<keyword evidence="2" id="KW-0472">Membrane</keyword>
<dbReference type="InterPro" id="IPR036691">
    <property type="entry name" value="Endo/exonu/phosph_ase_sf"/>
</dbReference>
<keyword evidence="2" id="KW-0812">Transmembrane</keyword>
<dbReference type="GO" id="GO:0004519">
    <property type="term" value="F:endonuclease activity"/>
    <property type="evidence" value="ECO:0007669"/>
    <property type="project" value="UniProtKB-KW"/>
</dbReference>
<proteinExistence type="predicted"/>
<feature type="region of interest" description="Disordered" evidence="1">
    <location>
        <begin position="1"/>
        <end position="21"/>
    </location>
</feature>
<dbReference type="Pfam" id="PF03372">
    <property type="entry name" value="Exo_endo_phos"/>
    <property type="match status" value="1"/>
</dbReference>
<feature type="transmembrane region" description="Helical" evidence="2">
    <location>
        <begin position="58"/>
        <end position="78"/>
    </location>
</feature>
<comment type="caution">
    <text evidence="4">The sequence shown here is derived from an EMBL/GenBank/DDBJ whole genome shotgun (WGS) entry which is preliminary data.</text>
</comment>
<gene>
    <name evidence="4" type="ORF">ACFO9E_02870</name>
</gene>
<evidence type="ECO:0000256" key="1">
    <source>
        <dbReference type="SAM" id="MobiDB-lite"/>
    </source>
</evidence>
<dbReference type="Gene3D" id="3.60.10.10">
    <property type="entry name" value="Endonuclease/exonuclease/phosphatase"/>
    <property type="match status" value="1"/>
</dbReference>
<sequence length="339" mass="36081">MDSAISTAAPAPAQDAPLRPSGGRRAAAWLAGLLLIVPGVVAACRVADTDGITPVPQLLAFLPWLLLPAGTALLLALLARWRTGMVWALAVLAVTGWYVRPYDTGLTDEPPGRVVARLEVLTSNVEFGNATEGLLAAIRREQPDLVFVQECDHTCSDALAARVPRGDYPYRNVVEGYSASGSAVLSKHPLRSAPGIEATLAMPGAVAMVGERPVNLQLAHPLPPIPGGVDDWQRELGLMRAYAAGTKGRPTVIAGDFNATQDHAAFRRLLDAGDLRDSATLAGAARTPSWPAMARRPLGAQIDHVLTSEDFSVRGARFLDLADTDHRSLLVELELHDVR</sequence>
<evidence type="ECO:0000259" key="3">
    <source>
        <dbReference type="Pfam" id="PF03372"/>
    </source>
</evidence>